<proteinExistence type="predicted"/>
<organism evidence="1">
    <name type="scientific">marine sediment metagenome</name>
    <dbReference type="NCBI Taxonomy" id="412755"/>
    <lineage>
        <taxon>unclassified sequences</taxon>
        <taxon>metagenomes</taxon>
        <taxon>ecological metagenomes</taxon>
    </lineage>
</organism>
<accession>A0A0F8Z5A6</accession>
<dbReference type="AlphaFoldDB" id="A0A0F8Z5A6"/>
<dbReference type="EMBL" id="LAZR01049742">
    <property type="protein sequence ID" value="KKK88928.1"/>
    <property type="molecule type" value="Genomic_DNA"/>
</dbReference>
<feature type="non-terminal residue" evidence="1">
    <location>
        <position position="48"/>
    </location>
</feature>
<gene>
    <name evidence="1" type="ORF">LCGC14_2738250</name>
</gene>
<comment type="caution">
    <text evidence="1">The sequence shown here is derived from an EMBL/GenBank/DDBJ whole genome shotgun (WGS) entry which is preliminary data.</text>
</comment>
<protein>
    <submittedName>
        <fullName evidence="1">Uncharacterized protein</fullName>
    </submittedName>
</protein>
<name>A0A0F8Z5A6_9ZZZZ</name>
<reference evidence="1" key="1">
    <citation type="journal article" date="2015" name="Nature">
        <title>Complex archaea that bridge the gap between prokaryotes and eukaryotes.</title>
        <authorList>
            <person name="Spang A."/>
            <person name="Saw J.H."/>
            <person name="Jorgensen S.L."/>
            <person name="Zaremba-Niedzwiedzka K."/>
            <person name="Martijn J."/>
            <person name="Lind A.E."/>
            <person name="van Eijk R."/>
            <person name="Schleper C."/>
            <person name="Guy L."/>
            <person name="Ettema T.J."/>
        </authorList>
    </citation>
    <scope>NUCLEOTIDE SEQUENCE</scope>
</reference>
<sequence length="48" mass="5646">MADQDRVLLSIFTKSYSYTIVTSHSHAEDFRDGWEDKLEQEKIRVSGR</sequence>
<evidence type="ECO:0000313" key="1">
    <source>
        <dbReference type="EMBL" id="KKK88928.1"/>
    </source>
</evidence>